<feature type="transmembrane region" description="Helical" evidence="8">
    <location>
        <begin position="191"/>
        <end position="215"/>
    </location>
</feature>
<dbReference type="PANTHER" id="PTHR33908">
    <property type="entry name" value="MANNOSYLTRANSFERASE YKCB-RELATED"/>
    <property type="match status" value="1"/>
</dbReference>
<dbReference type="PANTHER" id="PTHR33908:SF11">
    <property type="entry name" value="MEMBRANE PROTEIN"/>
    <property type="match status" value="1"/>
</dbReference>
<evidence type="ECO:0000313" key="10">
    <source>
        <dbReference type="Proteomes" id="UP000183758"/>
    </source>
</evidence>
<evidence type="ECO:0000256" key="5">
    <source>
        <dbReference type="ARBA" id="ARBA00022692"/>
    </source>
</evidence>
<evidence type="ECO:0008006" key="11">
    <source>
        <dbReference type="Google" id="ProtNLM"/>
    </source>
</evidence>
<feature type="transmembrane region" description="Helical" evidence="8">
    <location>
        <begin position="227"/>
        <end position="245"/>
    </location>
</feature>
<comment type="subcellular location">
    <subcellularLocation>
        <location evidence="1">Cell membrane</location>
        <topology evidence="1">Multi-pass membrane protein</topology>
    </subcellularLocation>
</comment>
<evidence type="ECO:0000256" key="7">
    <source>
        <dbReference type="ARBA" id="ARBA00023136"/>
    </source>
</evidence>
<keyword evidence="3" id="KW-0328">Glycosyltransferase</keyword>
<evidence type="ECO:0000256" key="4">
    <source>
        <dbReference type="ARBA" id="ARBA00022679"/>
    </source>
</evidence>
<keyword evidence="2" id="KW-1003">Cell membrane</keyword>
<dbReference type="InterPro" id="IPR050297">
    <property type="entry name" value="LipidA_mod_glycosyltrf_83"/>
</dbReference>
<organism evidence="9 10">
    <name type="scientific">Candidatus Roizmanbacteria bacterium CG2_30_33_16</name>
    <dbReference type="NCBI Taxonomy" id="1805340"/>
    <lineage>
        <taxon>Bacteria</taxon>
        <taxon>Candidatus Roizmaniibacteriota</taxon>
    </lineage>
</organism>
<feature type="transmembrane region" description="Helical" evidence="8">
    <location>
        <begin position="144"/>
        <end position="160"/>
    </location>
</feature>
<dbReference type="AlphaFoldDB" id="A0A1J5I6D5"/>
<keyword evidence="4" id="KW-0808">Transferase</keyword>
<protein>
    <recommendedName>
        <fullName evidence="11">Glycosyltransferase RgtA/B/C/D-like domain-containing protein</fullName>
    </recommendedName>
</protein>
<feature type="transmembrane region" description="Helical" evidence="8">
    <location>
        <begin position="399"/>
        <end position="424"/>
    </location>
</feature>
<accession>A0A1J5I6D5</accession>
<sequence>MKTKILIILLALGFLLRIALSMVSYNGDVNTHISWGKDIVNNGTRGFYERDFSKNYGVSFANYPPITMIFFSFSYNIYALIGPFLWKLNTLFSFFPSNFIFFWKEQKFMLPALMKIWAILADIGLAYVTYLFTIKLIKSKYSKLPLLTAGLILFNPAFFYNSSYWGQIDALPLFFIVSAFYLLLYKKSLYLSSLFIGIALLTKQTAFIFVPIFGLVSLNRFGINKTIRGFFLILLIIWVSFLPFIGKNTAIIYPFATYWYKILNQYGSDYLTAHAFNFWGLTTGLGHIQDLKYLILGISARYVASFFVGLIILSIIYKLYRSKYNNQYTIDTIASLFLIPWTIFLFSTRMHERHLLMTLPFLLIFSIKNTKLLIIFIFLSLFNFLNLYNGWWSPHPPEFFIQIFSFPTIINTLIIFQIMFYLFLTIKYFKCKIDQNAQYK</sequence>
<dbReference type="GO" id="GO:0016763">
    <property type="term" value="F:pentosyltransferase activity"/>
    <property type="evidence" value="ECO:0007669"/>
    <property type="project" value="TreeGrafter"/>
</dbReference>
<keyword evidence="7 8" id="KW-0472">Membrane</keyword>
<evidence type="ECO:0000256" key="2">
    <source>
        <dbReference type="ARBA" id="ARBA00022475"/>
    </source>
</evidence>
<feature type="transmembrane region" description="Helical" evidence="8">
    <location>
        <begin position="109"/>
        <end position="132"/>
    </location>
</feature>
<keyword evidence="6 8" id="KW-1133">Transmembrane helix</keyword>
<dbReference type="GO" id="GO:0009103">
    <property type="term" value="P:lipopolysaccharide biosynthetic process"/>
    <property type="evidence" value="ECO:0007669"/>
    <property type="project" value="UniProtKB-ARBA"/>
</dbReference>
<feature type="transmembrane region" description="Helical" evidence="8">
    <location>
        <begin position="293"/>
        <end position="316"/>
    </location>
</feature>
<proteinExistence type="predicted"/>
<feature type="transmembrane region" description="Helical" evidence="8">
    <location>
        <begin position="60"/>
        <end position="78"/>
    </location>
</feature>
<evidence type="ECO:0000256" key="1">
    <source>
        <dbReference type="ARBA" id="ARBA00004651"/>
    </source>
</evidence>
<dbReference type="Proteomes" id="UP000183758">
    <property type="component" value="Unassembled WGS sequence"/>
</dbReference>
<dbReference type="EMBL" id="MNZM01000002">
    <property type="protein sequence ID" value="OIP86768.1"/>
    <property type="molecule type" value="Genomic_DNA"/>
</dbReference>
<evidence type="ECO:0000256" key="3">
    <source>
        <dbReference type="ARBA" id="ARBA00022676"/>
    </source>
</evidence>
<evidence type="ECO:0000256" key="6">
    <source>
        <dbReference type="ARBA" id="ARBA00022989"/>
    </source>
</evidence>
<reference evidence="9 10" key="1">
    <citation type="journal article" date="2016" name="Environ. Microbiol.">
        <title>Genomic resolution of a cold subsurface aquifer community provides metabolic insights for novel microbes adapted to high CO concentrations.</title>
        <authorList>
            <person name="Probst A.J."/>
            <person name="Castelle C.J."/>
            <person name="Singh A."/>
            <person name="Brown C.T."/>
            <person name="Anantharaman K."/>
            <person name="Sharon I."/>
            <person name="Hug L.A."/>
            <person name="Burstein D."/>
            <person name="Emerson J.B."/>
            <person name="Thomas B.C."/>
            <person name="Banfield J.F."/>
        </authorList>
    </citation>
    <scope>NUCLEOTIDE SEQUENCE [LARGE SCALE GENOMIC DNA]</scope>
    <source>
        <strain evidence="9">CG2_30_33_16</strain>
    </source>
</reference>
<evidence type="ECO:0000256" key="8">
    <source>
        <dbReference type="SAM" id="Phobius"/>
    </source>
</evidence>
<comment type="caution">
    <text evidence="9">The sequence shown here is derived from an EMBL/GenBank/DDBJ whole genome shotgun (WGS) entry which is preliminary data.</text>
</comment>
<keyword evidence="5 8" id="KW-0812">Transmembrane</keyword>
<gene>
    <name evidence="9" type="ORF">AUK04_00120</name>
</gene>
<evidence type="ECO:0000313" key="9">
    <source>
        <dbReference type="EMBL" id="OIP86768.1"/>
    </source>
</evidence>
<feature type="transmembrane region" description="Helical" evidence="8">
    <location>
        <begin position="166"/>
        <end position="184"/>
    </location>
</feature>
<feature type="transmembrane region" description="Helical" evidence="8">
    <location>
        <begin position="359"/>
        <end position="379"/>
    </location>
</feature>
<dbReference type="GO" id="GO:0005886">
    <property type="term" value="C:plasma membrane"/>
    <property type="evidence" value="ECO:0007669"/>
    <property type="project" value="UniProtKB-SubCell"/>
</dbReference>
<feature type="transmembrane region" description="Helical" evidence="8">
    <location>
        <begin position="328"/>
        <end position="347"/>
    </location>
</feature>
<name>A0A1J5I6D5_9BACT</name>